<feature type="domain" description="SH3" evidence="4">
    <location>
        <begin position="11"/>
        <end position="75"/>
    </location>
</feature>
<dbReference type="FunFam" id="1.10.150.50:FF:000082">
    <property type="entry name" value="Polarized growth protein boi2"/>
    <property type="match status" value="1"/>
</dbReference>
<feature type="region of interest" description="Disordered" evidence="3">
    <location>
        <begin position="485"/>
        <end position="715"/>
    </location>
</feature>
<gene>
    <name evidence="7" type="ORF">PV09_00738</name>
</gene>
<feature type="compositionally biased region" description="Polar residues" evidence="3">
    <location>
        <begin position="427"/>
        <end position="446"/>
    </location>
</feature>
<dbReference type="Gene3D" id="2.30.30.40">
    <property type="entry name" value="SH3 Domains"/>
    <property type="match status" value="1"/>
</dbReference>
<dbReference type="Pfam" id="PF00018">
    <property type="entry name" value="SH3_1"/>
    <property type="match status" value="1"/>
</dbReference>
<dbReference type="InParanoid" id="A0A0D2BBQ1"/>
<dbReference type="PANTHER" id="PTHR12092:SF16">
    <property type="entry name" value="PH DOMAIN-CONTAINING PROTEIN"/>
    <property type="match status" value="1"/>
</dbReference>
<dbReference type="Gene3D" id="2.30.29.30">
    <property type="entry name" value="Pleckstrin-homology domain (PH domain)/Phosphotyrosine-binding domain (PTB)"/>
    <property type="match status" value="1"/>
</dbReference>
<proteinExistence type="predicted"/>
<dbReference type="InterPro" id="IPR001849">
    <property type="entry name" value="PH_domain"/>
</dbReference>
<feature type="compositionally biased region" description="Polar residues" evidence="3">
    <location>
        <begin position="453"/>
        <end position="463"/>
    </location>
</feature>
<evidence type="ECO:0000256" key="3">
    <source>
        <dbReference type="SAM" id="MobiDB-lite"/>
    </source>
</evidence>
<dbReference type="SMART" id="SM00233">
    <property type="entry name" value="PH"/>
    <property type="match status" value="1"/>
</dbReference>
<reference evidence="7 8" key="1">
    <citation type="submission" date="2015-01" db="EMBL/GenBank/DDBJ databases">
        <title>The Genome Sequence of Ochroconis gallopava CBS43764.</title>
        <authorList>
            <consortium name="The Broad Institute Genomics Platform"/>
            <person name="Cuomo C."/>
            <person name="de Hoog S."/>
            <person name="Gorbushina A."/>
            <person name="Stielow B."/>
            <person name="Teixiera M."/>
            <person name="Abouelleil A."/>
            <person name="Chapman S.B."/>
            <person name="Priest M."/>
            <person name="Young S.K."/>
            <person name="Wortman J."/>
            <person name="Nusbaum C."/>
            <person name="Birren B."/>
        </authorList>
    </citation>
    <scope>NUCLEOTIDE SEQUENCE [LARGE SCALE GENOMIC DNA]</scope>
    <source>
        <strain evidence="7 8">CBS 43764</strain>
    </source>
</reference>
<feature type="domain" description="SAM" evidence="6">
    <location>
        <begin position="238"/>
        <end position="304"/>
    </location>
</feature>
<dbReference type="InterPro" id="IPR001660">
    <property type="entry name" value="SAM"/>
</dbReference>
<feature type="region of interest" description="Disordered" evidence="3">
    <location>
        <begin position="898"/>
        <end position="970"/>
    </location>
</feature>
<dbReference type="GO" id="GO:0030036">
    <property type="term" value="P:actin cytoskeleton organization"/>
    <property type="evidence" value="ECO:0007669"/>
    <property type="project" value="TreeGrafter"/>
</dbReference>
<dbReference type="Gene3D" id="1.10.150.50">
    <property type="entry name" value="Transcription Factor, Ets-1"/>
    <property type="match status" value="1"/>
</dbReference>
<dbReference type="AlphaFoldDB" id="A0A0D2BBQ1"/>
<evidence type="ECO:0000256" key="1">
    <source>
        <dbReference type="ARBA" id="ARBA00022443"/>
    </source>
</evidence>
<dbReference type="STRING" id="253628.A0A0D2BBQ1"/>
<feature type="compositionally biased region" description="Low complexity" evidence="3">
    <location>
        <begin position="654"/>
        <end position="668"/>
    </location>
</feature>
<dbReference type="CDD" id="cd09535">
    <property type="entry name" value="SAM_BOI-like_fungal"/>
    <property type="match status" value="1"/>
</dbReference>
<dbReference type="InterPro" id="IPR037370">
    <property type="entry name" value="Pleckstrin"/>
</dbReference>
<dbReference type="PANTHER" id="PTHR12092">
    <property type="entry name" value="PLECKSTRIN"/>
    <property type="match status" value="1"/>
</dbReference>
<evidence type="ECO:0000259" key="5">
    <source>
        <dbReference type="PROSITE" id="PS50003"/>
    </source>
</evidence>
<dbReference type="GO" id="GO:0005886">
    <property type="term" value="C:plasma membrane"/>
    <property type="evidence" value="ECO:0007669"/>
    <property type="project" value="TreeGrafter"/>
</dbReference>
<evidence type="ECO:0000313" key="7">
    <source>
        <dbReference type="EMBL" id="KIW08804.1"/>
    </source>
</evidence>
<accession>A0A0D2BBQ1</accession>
<dbReference type="InterPro" id="IPR001452">
    <property type="entry name" value="SH3_domain"/>
</dbReference>
<dbReference type="Proteomes" id="UP000053259">
    <property type="component" value="Unassembled WGS sequence"/>
</dbReference>
<dbReference type="Pfam" id="PF00169">
    <property type="entry name" value="PH"/>
    <property type="match status" value="1"/>
</dbReference>
<feature type="compositionally biased region" description="Basic and acidic residues" evidence="3">
    <location>
        <begin position="489"/>
        <end position="508"/>
    </location>
</feature>
<dbReference type="VEuPathDB" id="FungiDB:PV09_00738"/>
<sequence length="970" mass="104758">MANAAQLAQVTPGDILLVVHDFNARSPDELSLKRGDKIELIEKDDDFGDGWFLGRHLSRDDSGLFPAVYTTPAPKPTSGAGRRVSVQQATSGTGQPIAELMGDEHLRAPSVQPPGSESNHATVLQSGTERSFSAPHASSNMSSSGAGIRPTAASVAQRSISLSNGAHQNSPVMNETLSVIEEHITDMSTPRHSLLTPEPSVMQEEDRTELQTRLSFINGHETDEEESAALTADEVLRWDPERVSEYLEDMGVDPQQCRVFLEQEITGEVLLGMDQGSLMLKEFELGSIGKRLALWQKIKAIQEEVKTGVTLRRGSGGYGGSGSPANGVRNRSTSVGLPRIPSLMERRTPSRQNSLQRSPTKQHAKHNESTASMPTMEAHHGGHTPRPSAASIRSMNHSRRHSSLDQAMASPSRLPAESPTIHKHTKQGSFDQGWTMGAPSSSTQGTPKDIPSGVQSPDPSSELPTPGEHGMLVVNSLDLDRGYFSGNEVDNRDRQNKLRKRQDLHGRAPSDGFGTRRLSAVFRSRRAGSTDSLDKLSEPSPAQLFYGKTSLSSGRSPMLSPGAGHRKHSSVSPTVTKLEYGDSPSIDAVANSPHVPGSETSSIERTSASKNILNRTRATGLKAISDAITGEEKKSAVPPTSASSEKGSFPAKESPMQSPGSSSPSVHSKSFEGTEESLLLKTSTSGSGGRHQAPLLPRRKGKKSTSAYTRGLEKKTPKEAMADCDYSGWMKKKSSNLMTTWKTRLFVLRGTRLSYYYAEEDTEEKGLIDISFHRVLPANNDRILGLHATFTGASASPTSPQNAQIETAAAQDAQKAGPLMKGEDSGMFIFKLVPPRAGLSKAVNFTKPTVHYFAVDNIQQGRLWMAALMKATIERDESHQVITTYKEKTISLAKARAMRQRPPALMGDSDEEKNKGKDLEQTGLRISYSVGDTDTATVTTNGDKDSSFTAAESVNPSTENVDHTSIPLSS</sequence>
<dbReference type="CDD" id="cd13316">
    <property type="entry name" value="PH_Boi"/>
    <property type="match status" value="1"/>
</dbReference>
<protein>
    <submittedName>
        <fullName evidence="7">Uncharacterized protein</fullName>
    </submittedName>
</protein>
<dbReference type="InterPro" id="IPR011993">
    <property type="entry name" value="PH-like_dom_sf"/>
</dbReference>
<dbReference type="OrthoDB" id="73680at2759"/>
<dbReference type="GeneID" id="27308711"/>
<dbReference type="HOGENOM" id="CLU_011433_0_0_1"/>
<dbReference type="FunCoup" id="A0A0D2BBQ1">
    <property type="interactions" value="164"/>
</dbReference>
<feature type="region of interest" description="Disordered" evidence="3">
    <location>
        <begin position="72"/>
        <end position="91"/>
    </location>
</feature>
<keyword evidence="8" id="KW-1185">Reference proteome</keyword>
<dbReference type="Pfam" id="PF07647">
    <property type="entry name" value="SAM_2"/>
    <property type="match status" value="1"/>
</dbReference>
<dbReference type="RefSeq" id="XP_016218673.1">
    <property type="nucleotide sequence ID" value="XM_016353520.1"/>
</dbReference>
<evidence type="ECO:0000313" key="8">
    <source>
        <dbReference type="Proteomes" id="UP000053259"/>
    </source>
</evidence>
<organism evidence="7 8">
    <name type="scientific">Verruconis gallopava</name>
    <dbReference type="NCBI Taxonomy" id="253628"/>
    <lineage>
        <taxon>Eukaryota</taxon>
        <taxon>Fungi</taxon>
        <taxon>Dikarya</taxon>
        <taxon>Ascomycota</taxon>
        <taxon>Pezizomycotina</taxon>
        <taxon>Dothideomycetes</taxon>
        <taxon>Pleosporomycetidae</taxon>
        <taxon>Venturiales</taxon>
        <taxon>Sympoventuriaceae</taxon>
        <taxon>Verruconis</taxon>
    </lineage>
</organism>
<dbReference type="InterPro" id="IPR013761">
    <property type="entry name" value="SAM/pointed_sf"/>
</dbReference>
<feature type="domain" description="PH" evidence="5">
    <location>
        <begin position="723"/>
        <end position="873"/>
    </location>
</feature>
<keyword evidence="1 2" id="KW-0728">SH3 domain</keyword>
<feature type="compositionally biased region" description="Polar residues" evidence="3">
    <location>
        <begin position="930"/>
        <end position="959"/>
    </location>
</feature>
<dbReference type="SUPFAM" id="SSF50729">
    <property type="entry name" value="PH domain-like"/>
    <property type="match status" value="1"/>
</dbReference>
<feature type="compositionally biased region" description="Low complexity" evidence="3">
    <location>
        <begin position="676"/>
        <end position="685"/>
    </location>
</feature>
<evidence type="ECO:0000256" key="2">
    <source>
        <dbReference type="PROSITE-ProRule" id="PRU00192"/>
    </source>
</evidence>
<dbReference type="PROSITE" id="PS50002">
    <property type="entry name" value="SH3"/>
    <property type="match status" value="1"/>
</dbReference>
<feature type="compositionally biased region" description="Polar residues" evidence="3">
    <location>
        <begin position="113"/>
        <end position="130"/>
    </location>
</feature>
<dbReference type="EMBL" id="KN847530">
    <property type="protein sequence ID" value="KIW08804.1"/>
    <property type="molecule type" value="Genomic_DNA"/>
</dbReference>
<feature type="region of interest" description="Disordered" evidence="3">
    <location>
        <begin position="107"/>
        <end position="152"/>
    </location>
</feature>
<dbReference type="InterPro" id="IPR036028">
    <property type="entry name" value="SH3-like_dom_sf"/>
</dbReference>
<evidence type="ECO:0000259" key="6">
    <source>
        <dbReference type="PROSITE" id="PS50105"/>
    </source>
</evidence>
<evidence type="ECO:0000259" key="4">
    <source>
        <dbReference type="PROSITE" id="PS50002"/>
    </source>
</evidence>
<feature type="compositionally biased region" description="Low complexity" evidence="3">
    <location>
        <begin position="131"/>
        <end position="146"/>
    </location>
</feature>
<feature type="compositionally biased region" description="Polar residues" evidence="3">
    <location>
        <begin position="598"/>
        <end position="617"/>
    </location>
</feature>
<dbReference type="SMART" id="SM00326">
    <property type="entry name" value="SH3"/>
    <property type="match status" value="1"/>
</dbReference>
<name>A0A0D2BBQ1_9PEZI</name>
<dbReference type="SUPFAM" id="SSF47769">
    <property type="entry name" value="SAM/Pointed domain"/>
    <property type="match status" value="1"/>
</dbReference>
<dbReference type="SMART" id="SM00454">
    <property type="entry name" value="SAM"/>
    <property type="match status" value="1"/>
</dbReference>
<dbReference type="PROSITE" id="PS50003">
    <property type="entry name" value="PH_DOMAIN"/>
    <property type="match status" value="1"/>
</dbReference>
<dbReference type="PROSITE" id="PS50105">
    <property type="entry name" value="SAM_DOMAIN"/>
    <property type="match status" value="1"/>
</dbReference>
<feature type="region of interest" description="Disordered" evidence="3">
    <location>
        <begin position="312"/>
        <end position="470"/>
    </location>
</feature>
<dbReference type="SUPFAM" id="SSF50044">
    <property type="entry name" value="SH3-domain"/>
    <property type="match status" value="1"/>
</dbReference>
<feature type="compositionally biased region" description="Polar residues" evidence="3">
    <location>
        <begin position="350"/>
        <end position="361"/>
    </location>
</feature>